<dbReference type="AlphaFoldDB" id="A0A3M8K7I1"/>
<dbReference type="InterPro" id="IPR019933">
    <property type="entry name" value="DivIVA_domain"/>
</dbReference>
<evidence type="ECO:0000313" key="2">
    <source>
        <dbReference type="Proteomes" id="UP000266975"/>
    </source>
</evidence>
<dbReference type="NCBIfam" id="TIGR03544">
    <property type="entry name" value="DivI1A_domain"/>
    <property type="match status" value="1"/>
</dbReference>
<evidence type="ECO:0008006" key="3">
    <source>
        <dbReference type="Google" id="ProtNLM"/>
    </source>
</evidence>
<accession>A0A3M8K7I1</accession>
<dbReference type="Proteomes" id="UP000266975">
    <property type="component" value="Unassembled WGS sequence"/>
</dbReference>
<comment type="caution">
    <text evidence="1">The sequence shown here is derived from an EMBL/GenBank/DDBJ whole genome shotgun (WGS) entry which is preliminary data.</text>
</comment>
<gene>
    <name evidence="1" type="ORF">C5L39_08130</name>
</gene>
<dbReference type="OrthoDB" id="3404379at2"/>
<protein>
    <recommendedName>
        <fullName evidence="3">DivIVA domain-containing protein</fullName>
    </recommendedName>
</protein>
<evidence type="ECO:0000313" key="1">
    <source>
        <dbReference type="EMBL" id="RNE48464.1"/>
    </source>
</evidence>
<organism evidence="1 2">
    <name type="scientific">Corynebacterium alimapuense</name>
    <dbReference type="NCBI Taxonomy" id="1576874"/>
    <lineage>
        <taxon>Bacteria</taxon>
        <taxon>Bacillati</taxon>
        <taxon>Actinomycetota</taxon>
        <taxon>Actinomycetes</taxon>
        <taxon>Mycobacteriales</taxon>
        <taxon>Corynebacteriaceae</taxon>
        <taxon>Corynebacterium</taxon>
    </lineage>
</organism>
<dbReference type="RefSeq" id="WP_123048397.1">
    <property type="nucleotide sequence ID" value="NZ_PTJO01000005.1"/>
</dbReference>
<sequence>MLTWILLIVVLAAFVVLGTWFWGRVFGRAEVLPPIEDQQKLIENNRESIATGDLDSVRFEVVPRGYRPEQVDDVIAHLSWQIEQAHMRIESLSLPEKD</sequence>
<dbReference type="EMBL" id="PTJO01000005">
    <property type="protein sequence ID" value="RNE48464.1"/>
    <property type="molecule type" value="Genomic_DNA"/>
</dbReference>
<name>A0A3M8K7I1_9CORY</name>
<proteinExistence type="predicted"/>
<reference evidence="1 2" key="1">
    <citation type="submission" date="2018-02" db="EMBL/GenBank/DDBJ databases">
        <title>Corynebacterium alimpuense sp. nov., a marine obligate actinomycete isolated from sediments of Valparaiso bay, Chile.</title>
        <authorList>
            <person name="Claverias F."/>
            <person name="Gonzales-Siles L."/>
            <person name="Salva-Serra F."/>
            <person name="Inganaes E."/>
            <person name="Molin K."/>
            <person name="Cumsille A."/>
            <person name="Undabarrena A."/>
            <person name="Couve E."/>
            <person name="Moore E.R.B."/>
            <person name="Gomila M."/>
            <person name="Camara B."/>
        </authorList>
    </citation>
    <scope>NUCLEOTIDE SEQUENCE [LARGE SCALE GENOMIC DNA]</scope>
    <source>
        <strain evidence="1 2">CCUG 69366</strain>
    </source>
</reference>
<keyword evidence="2" id="KW-1185">Reference proteome</keyword>